<accession>A0A7X0RIS3</accession>
<keyword evidence="2" id="KW-0067">ATP-binding</keyword>
<dbReference type="RefSeq" id="WP_185252941.1">
    <property type="nucleotide sequence ID" value="NZ_JACKXE010000001.1"/>
</dbReference>
<dbReference type="PANTHER" id="PTHR34301:SF8">
    <property type="entry name" value="ATPASE DOMAIN-CONTAINING PROTEIN"/>
    <property type="match status" value="1"/>
</dbReference>
<comment type="caution">
    <text evidence="2">The sequence shown here is derived from an EMBL/GenBank/DDBJ whole genome shotgun (WGS) entry which is preliminary data.</text>
</comment>
<protein>
    <submittedName>
        <fullName evidence="2">ATP-binding protein</fullName>
    </submittedName>
</protein>
<reference evidence="2 3" key="1">
    <citation type="submission" date="2020-08" db="EMBL/GenBank/DDBJ databases">
        <authorList>
            <person name="Seo M.-J."/>
        </authorList>
    </citation>
    <scope>NUCLEOTIDE SEQUENCE [LARGE SCALE GENOMIC DNA]</scope>
    <source>
        <strain evidence="2 3">KIGAM211</strain>
    </source>
</reference>
<dbReference type="Pfam" id="PF13191">
    <property type="entry name" value="AAA_16"/>
    <property type="match status" value="1"/>
</dbReference>
<evidence type="ECO:0000313" key="3">
    <source>
        <dbReference type="Proteomes" id="UP000523955"/>
    </source>
</evidence>
<gene>
    <name evidence="2" type="ORF">H5V45_10870</name>
</gene>
<dbReference type="SUPFAM" id="SSF52540">
    <property type="entry name" value="P-loop containing nucleoside triphosphate hydrolases"/>
    <property type="match status" value="1"/>
</dbReference>
<dbReference type="GO" id="GO:0005524">
    <property type="term" value="F:ATP binding"/>
    <property type="evidence" value="ECO:0007669"/>
    <property type="project" value="UniProtKB-KW"/>
</dbReference>
<keyword evidence="2" id="KW-0547">Nucleotide-binding</keyword>
<keyword evidence="3" id="KW-1185">Reference proteome</keyword>
<feature type="domain" description="Orc1-like AAA ATPase" evidence="1">
    <location>
        <begin position="19"/>
        <end position="192"/>
    </location>
</feature>
<organism evidence="2 3">
    <name type="scientific">Nocardioides luti</name>
    <dbReference type="NCBI Taxonomy" id="2761101"/>
    <lineage>
        <taxon>Bacteria</taxon>
        <taxon>Bacillati</taxon>
        <taxon>Actinomycetota</taxon>
        <taxon>Actinomycetes</taxon>
        <taxon>Propionibacteriales</taxon>
        <taxon>Nocardioidaceae</taxon>
        <taxon>Nocardioides</taxon>
    </lineage>
</organism>
<proteinExistence type="predicted"/>
<evidence type="ECO:0000259" key="1">
    <source>
        <dbReference type="Pfam" id="PF13191"/>
    </source>
</evidence>
<name>A0A7X0RIS3_9ACTN</name>
<dbReference type="PANTHER" id="PTHR34301">
    <property type="entry name" value="DNA-BINDING PROTEIN-RELATED"/>
    <property type="match status" value="1"/>
</dbReference>
<evidence type="ECO:0000313" key="2">
    <source>
        <dbReference type="EMBL" id="MBB6627818.1"/>
    </source>
</evidence>
<dbReference type="InterPro" id="IPR041664">
    <property type="entry name" value="AAA_16"/>
</dbReference>
<dbReference type="AlphaFoldDB" id="A0A7X0RIS3"/>
<dbReference type="EMBL" id="JACKXE010000001">
    <property type="protein sequence ID" value="MBB6627818.1"/>
    <property type="molecule type" value="Genomic_DNA"/>
</dbReference>
<dbReference type="Gene3D" id="3.40.50.300">
    <property type="entry name" value="P-loop containing nucleotide triphosphate hydrolases"/>
    <property type="match status" value="1"/>
</dbReference>
<dbReference type="InterPro" id="IPR027417">
    <property type="entry name" value="P-loop_NTPase"/>
</dbReference>
<sequence length="393" mass="42833">MRAALNPFSPGSGLRPPALVGRDTELEALDVLIERTRNGLDGRGIILSGLRGVGKTVLLNEMRFRAEDAGWFAVNLEARPDNAGAQNARRILAREITTQARQLSRRKAISDRVRTALQSVTAFNVKIGAAGIDLGVEIEPGRADSGDIEIDLPELVHDLCAALQEEGNAFGLFIDELQDLDPLLLRALLVTQHQAGQRGWPFFLVGAGLPHLPGILAETRSYAERLCDYRTIARLPDPEARAALEDPVAKHDVSFDPTALQLLLDASGGYPYFLQEYGRSAWEVAAGPVITLGDAQASAVIGLERLDAGFFRSRWNRATPAERRLLVAMAEDGFGPSASSEIARRMDLKPNSLGPYRANLISKGLVYAPDHGQLAYTVPGMDAYVRRHREDLT</sequence>
<dbReference type="Proteomes" id="UP000523955">
    <property type="component" value="Unassembled WGS sequence"/>
</dbReference>